<reference evidence="1" key="1">
    <citation type="journal article" date="2020" name="Fungal Divers.">
        <title>Resolving the Mortierellaceae phylogeny through synthesis of multi-gene phylogenetics and phylogenomics.</title>
        <authorList>
            <person name="Vandepol N."/>
            <person name="Liber J."/>
            <person name="Desiro A."/>
            <person name="Na H."/>
            <person name="Kennedy M."/>
            <person name="Barry K."/>
            <person name="Grigoriev I.V."/>
            <person name="Miller A.N."/>
            <person name="O'Donnell K."/>
            <person name="Stajich J.E."/>
            <person name="Bonito G."/>
        </authorList>
    </citation>
    <scope>NUCLEOTIDE SEQUENCE</scope>
    <source>
        <strain evidence="1">NVP1</strain>
    </source>
</reference>
<feature type="non-terminal residue" evidence="1">
    <location>
        <position position="58"/>
    </location>
</feature>
<evidence type="ECO:0000313" key="1">
    <source>
        <dbReference type="EMBL" id="KAF9307673.1"/>
    </source>
</evidence>
<feature type="non-terminal residue" evidence="1">
    <location>
        <position position="1"/>
    </location>
</feature>
<dbReference type="EMBL" id="JAAAUY010003286">
    <property type="protein sequence ID" value="KAF9307673.1"/>
    <property type="molecule type" value="Genomic_DNA"/>
</dbReference>
<proteinExistence type="predicted"/>
<dbReference type="Proteomes" id="UP000696485">
    <property type="component" value="Unassembled WGS sequence"/>
</dbReference>
<protein>
    <submittedName>
        <fullName evidence="1">Uncharacterized protein</fullName>
    </submittedName>
</protein>
<accession>A0A9P5SA99</accession>
<keyword evidence="2" id="KW-1185">Reference proteome</keyword>
<comment type="caution">
    <text evidence="1">The sequence shown here is derived from an EMBL/GenBank/DDBJ whole genome shotgun (WGS) entry which is preliminary data.</text>
</comment>
<gene>
    <name evidence="1" type="ORF">BG006_005779</name>
</gene>
<sequence>QQEGCNALCHHLSPQGFPSMHCWCICILHAGVVHDRQREHPKLFKGRCMEGHQGPGPP</sequence>
<dbReference type="AlphaFoldDB" id="A0A9P5SA99"/>
<organism evidence="1 2">
    <name type="scientific">Podila minutissima</name>
    <dbReference type="NCBI Taxonomy" id="64525"/>
    <lineage>
        <taxon>Eukaryota</taxon>
        <taxon>Fungi</taxon>
        <taxon>Fungi incertae sedis</taxon>
        <taxon>Mucoromycota</taxon>
        <taxon>Mortierellomycotina</taxon>
        <taxon>Mortierellomycetes</taxon>
        <taxon>Mortierellales</taxon>
        <taxon>Mortierellaceae</taxon>
        <taxon>Podila</taxon>
    </lineage>
</organism>
<evidence type="ECO:0000313" key="2">
    <source>
        <dbReference type="Proteomes" id="UP000696485"/>
    </source>
</evidence>
<name>A0A9P5SA99_9FUNG</name>